<keyword evidence="2" id="KW-1185">Reference proteome</keyword>
<dbReference type="AlphaFoldDB" id="A0A919XWH5"/>
<evidence type="ECO:0000313" key="1">
    <source>
        <dbReference type="EMBL" id="GIO38175.1"/>
    </source>
</evidence>
<accession>A0A919XWH5</accession>
<protein>
    <submittedName>
        <fullName evidence="1">Uncharacterized protein</fullName>
    </submittedName>
</protein>
<name>A0A919XWH5_9BACL</name>
<sequence length="57" mass="6303">MFLTLTVVRMEAANIEETLIADLLDYYQPKRFVEVFAGGGTGADVAKSKGIRSIPWI</sequence>
<proteinExistence type="predicted"/>
<comment type="caution">
    <text evidence="1">The sequence shown here is derived from an EMBL/GenBank/DDBJ whole genome shotgun (WGS) entry which is preliminary data.</text>
</comment>
<organism evidence="1 2">
    <name type="scientific">Paenibacillus antibioticophila</name>
    <dbReference type="NCBI Taxonomy" id="1274374"/>
    <lineage>
        <taxon>Bacteria</taxon>
        <taxon>Bacillati</taxon>
        <taxon>Bacillota</taxon>
        <taxon>Bacilli</taxon>
        <taxon>Bacillales</taxon>
        <taxon>Paenibacillaceae</taxon>
        <taxon>Paenibacillus</taxon>
    </lineage>
</organism>
<dbReference type="EMBL" id="BORR01000010">
    <property type="protein sequence ID" value="GIO38175.1"/>
    <property type="molecule type" value="Genomic_DNA"/>
</dbReference>
<evidence type="ECO:0000313" key="2">
    <source>
        <dbReference type="Proteomes" id="UP000681162"/>
    </source>
</evidence>
<dbReference type="Proteomes" id="UP000681162">
    <property type="component" value="Unassembled WGS sequence"/>
</dbReference>
<gene>
    <name evidence="1" type="ORF">J41TS12_30360</name>
</gene>
<reference evidence="1 2" key="1">
    <citation type="submission" date="2021-03" db="EMBL/GenBank/DDBJ databases">
        <title>Antimicrobial resistance genes in bacteria isolated from Japanese honey, and their potential for conferring macrolide and lincosamide resistance in the American foulbrood pathogen Paenibacillus larvae.</title>
        <authorList>
            <person name="Okamoto M."/>
            <person name="Kumagai M."/>
            <person name="Kanamori H."/>
            <person name="Takamatsu D."/>
        </authorList>
    </citation>
    <scope>NUCLEOTIDE SEQUENCE [LARGE SCALE GENOMIC DNA]</scope>
    <source>
        <strain evidence="1 2">J41TS12</strain>
    </source>
</reference>